<keyword evidence="3" id="KW-0328">Glycosyltransferase</keyword>
<evidence type="ECO:0000256" key="3">
    <source>
        <dbReference type="ARBA" id="ARBA00022676"/>
    </source>
</evidence>
<proteinExistence type="inferred from homology"/>
<sequence length="514" mass="56272">MKGSQRNDQLERFFQHHPFEDPLYLKRYVKEHPDHKMAWYLLGREYAAQGKEGKAAYCFAQSGEIYEAFERQKIVVEGPLPPWNPAVNQRTAPVVKRRVTSSIRAWSVWLLLLLLLALPASMDSAKDDVTTQLPSLPMEVRGGEALAETPVSSKMKIYLAGNDWSDKLKEVLAPTGARNKESILVSASQSADGNWLQWNEPLQLLLGVEQTSGNEYGAVVRYYSPQVCSCQLADGSRLTPILQRWMRANEQAVVLRSAIQAYEKKQGRMPEQAEQLAAPYPDNILPGITEDMKDMFAEINREANGGATPQGDAAEKTEATEATEDSGSTGSSTDPAASNPTGKPAEMAANSPLQEPVSIVIDTVKHRLALVSGNIILRSYPVGLGGTKTPQGEFVITEKVRNPNGKSNGEFGSRGMTLSDTLYAIHGTNKPSSIGKDESHGCVRMKQEDIEELYDMTPQQTKVTIGKDVLPDDGAGSSNPDEGVGAGRGNAKQSFALPLQTNDSNPHKTYKWLE</sequence>
<dbReference type="Gene3D" id="2.40.440.10">
    <property type="entry name" value="L,D-transpeptidase catalytic domain-like"/>
    <property type="match status" value="1"/>
</dbReference>
<dbReference type="Pfam" id="PF03734">
    <property type="entry name" value="YkuD"/>
    <property type="match status" value="1"/>
</dbReference>
<dbReference type="EMBL" id="CP090978">
    <property type="protein sequence ID" value="UJF31586.1"/>
    <property type="molecule type" value="Genomic_DNA"/>
</dbReference>
<evidence type="ECO:0000256" key="6">
    <source>
        <dbReference type="ARBA" id="ARBA00022960"/>
    </source>
</evidence>
<feature type="active site" description="Proton donor/acceptor" evidence="9">
    <location>
        <position position="426"/>
    </location>
</feature>
<keyword evidence="6 9" id="KW-0133">Cell shape</keyword>
<evidence type="ECO:0000256" key="4">
    <source>
        <dbReference type="ARBA" id="ARBA00022679"/>
    </source>
</evidence>
<keyword evidence="14" id="KW-1185">Reference proteome</keyword>
<reference evidence="13 14" key="1">
    <citation type="journal article" date="2024" name="Int. J. Syst. Evol. Microbiol.">
        <title>Paenibacillus hexagrammi sp. nov., a novel bacterium isolated from the gut content of Hexagrammos agrammus.</title>
        <authorList>
            <person name="Jung H.K."/>
            <person name="Kim D.G."/>
            <person name="Zin H."/>
            <person name="Park J."/>
            <person name="Jung H."/>
            <person name="Kim Y.O."/>
            <person name="Kong H.J."/>
            <person name="Kim J.W."/>
            <person name="Kim Y.S."/>
        </authorList>
    </citation>
    <scope>NUCLEOTIDE SEQUENCE [LARGE SCALE GENOMIC DNA]</scope>
    <source>
        <strain evidence="13 14">YPD9-1</strain>
    </source>
</reference>
<dbReference type="SUPFAM" id="SSF141523">
    <property type="entry name" value="L,D-transpeptidase catalytic domain-like"/>
    <property type="match status" value="1"/>
</dbReference>
<feature type="transmembrane region" description="Helical" evidence="11">
    <location>
        <begin position="103"/>
        <end position="122"/>
    </location>
</feature>
<keyword evidence="11" id="KW-0812">Transmembrane</keyword>
<feature type="active site" description="Nucleophile" evidence="9">
    <location>
        <position position="442"/>
    </location>
</feature>
<keyword evidence="11" id="KW-0472">Membrane</keyword>
<feature type="compositionally biased region" description="Low complexity" evidence="10">
    <location>
        <begin position="325"/>
        <end position="338"/>
    </location>
</feature>
<dbReference type="PANTHER" id="PTHR30582">
    <property type="entry name" value="L,D-TRANSPEPTIDASE"/>
    <property type="match status" value="1"/>
</dbReference>
<dbReference type="InterPro" id="IPR038063">
    <property type="entry name" value="Transpep_catalytic_dom"/>
</dbReference>
<feature type="domain" description="L,D-TPase catalytic" evidence="12">
    <location>
        <begin position="357"/>
        <end position="466"/>
    </location>
</feature>
<name>A0ABY3SCB9_9BACL</name>
<evidence type="ECO:0000256" key="7">
    <source>
        <dbReference type="ARBA" id="ARBA00022984"/>
    </source>
</evidence>
<dbReference type="PANTHER" id="PTHR30582:SF24">
    <property type="entry name" value="L,D-TRANSPEPTIDASE ERFK_SRFK-RELATED"/>
    <property type="match status" value="1"/>
</dbReference>
<evidence type="ECO:0000256" key="2">
    <source>
        <dbReference type="ARBA" id="ARBA00005992"/>
    </source>
</evidence>
<keyword evidence="7 9" id="KW-0573">Peptidoglycan synthesis</keyword>
<evidence type="ECO:0000256" key="10">
    <source>
        <dbReference type="SAM" id="MobiDB-lite"/>
    </source>
</evidence>
<organism evidence="13 14">
    <name type="scientific">Paenibacillus hexagrammi</name>
    <dbReference type="NCBI Taxonomy" id="2908839"/>
    <lineage>
        <taxon>Bacteria</taxon>
        <taxon>Bacillati</taxon>
        <taxon>Bacillota</taxon>
        <taxon>Bacilli</taxon>
        <taxon>Bacillales</taxon>
        <taxon>Paenibacillaceae</taxon>
        <taxon>Paenibacillus</taxon>
    </lineage>
</organism>
<dbReference type="RefSeq" id="WP_235117932.1">
    <property type="nucleotide sequence ID" value="NZ_CP090978.1"/>
</dbReference>
<keyword evidence="8 9" id="KW-0961">Cell wall biogenesis/degradation</keyword>
<gene>
    <name evidence="13" type="ORF">L0M14_17445</name>
</gene>
<evidence type="ECO:0000313" key="14">
    <source>
        <dbReference type="Proteomes" id="UP001649230"/>
    </source>
</evidence>
<feature type="region of interest" description="Disordered" evidence="10">
    <location>
        <begin position="466"/>
        <end position="514"/>
    </location>
</feature>
<evidence type="ECO:0000313" key="13">
    <source>
        <dbReference type="EMBL" id="UJF31586.1"/>
    </source>
</evidence>
<evidence type="ECO:0000256" key="8">
    <source>
        <dbReference type="ARBA" id="ARBA00023316"/>
    </source>
</evidence>
<protein>
    <submittedName>
        <fullName evidence="13">L,D-transpeptidase</fullName>
    </submittedName>
</protein>
<keyword evidence="5" id="KW-0378">Hydrolase</keyword>
<dbReference type="InterPro" id="IPR050979">
    <property type="entry name" value="LD-transpeptidase"/>
</dbReference>
<dbReference type="CDD" id="cd16913">
    <property type="entry name" value="YkuD_like"/>
    <property type="match status" value="1"/>
</dbReference>
<evidence type="ECO:0000256" key="9">
    <source>
        <dbReference type="PROSITE-ProRule" id="PRU01373"/>
    </source>
</evidence>
<dbReference type="PROSITE" id="PS52029">
    <property type="entry name" value="LD_TPASE"/>
    <property type="match status" value="1"/>
</dbReference>
<evidence type="ECO:0000259" key="12">
    <source>
        <dbReference type="PROSITE" id="PS52029"/>
    </source>
</evidence>
<comment type="similarity">
    <text evidence="2">Belongs to the YkuD family.</text>
</comment>
<dbReference type="InterPro" id="IPR005490">
    <property type="entry name" value="LD_TPept_cat_dom"/>
</dbReference>
<keyword evidence="4" id="KW-0808">Transferase</keyword>
<dbReference type="Proteomes" id="UP001649230">
    <property type="component" value="Chromosome"/>
</dbReference>
<keyword evidence="11" id="KW-1133">Transmembrane helix</keyword>
<feature type="region of interest" description="Disordered" evidence="10">
    <location>
        <begin position="303"/>
        <end position="350"/>
    </location>
</feature>
<evidence type="ECO:0000256" key="11">
    <source>
        <dbReference type="SAM" id="Phobius"/>
    </source>
</evidence>
<comment type="pathway">
    <text evidence="1 9">Cell wall biogenesis; peptidoglycan biosynthesis.</text>
</comment>
<evidence type="ECO:0000256" key="1">
    <source>
        <dbReference type="ARBA" id="ARBA00004752"/>
    </source>
</evidence>
<accession>A0ABY3SCB9</accession>
<evidence type="ECO:0000256" key="5">
    <source>
        <dbReference type="ARBA" id="ARBA00022801"/>
    </source>
</evidence>